<dbReference type="InterPro" id="IPR019004">
    <property type="entry name" value="YqeY/Aim41"/>
</dbReference>
<dbReference type="PANTHER" id="PTHR28055">
    <property type="entry name" value="ALTERED INHERITANCE OF MITOCHONDRIA PROTEIN 41, MITOCHONDRIAL"/>
    <property type="match status" value="1"/>
</dbReference>
<dbReference type="InterPro" id="IPR003789">
    <property type="entry name" value="Asn/Gln_tRNA_amidoTrase-B-like"/>
</dbReference>
<dbReference type="GO" id="GO:0016884">
    <property type="term" value="F:carbon-nitrogen ligase activity, with glutamine as amido-N-donor"/>
    <property type="evidence" value="ECO:0007669"/>
    <property type="project" value="InterPro"/>
</dbReference>
<dbReference type="STRING" id="626887.J057_21955"/>
<name>N6WZB2_9GAMM</name>
<dbReference type="AlphaFoldDB" id="N6WZB2"/>
<protein>
    <submittedName>
        <fullName evidence="1">GatB/YqeY domain-containing protein</fullName>
    </submittedName>
</protein>
<gene>
    <name evidence="1" type="ORF">J057_21955</name>
</gene>
<dbReference type="Gene3D" id="1.10.1510.10">
    <property type="entry name" value="Uncharacterised protein YqeY/AIM41 PF09424, N-terminal domain"/>
    <property type="match status" value="1"/>
</dbReference>
<proteinExistence type="predicted"/>
<dbReference type="eggNOG" id="COG1610">
    <property type="taxonomic scope" value="Bacteria"/>
</dbReference>
<dbReference type="InterPro" id="IPR042184">
    <property type="entry name" value="YqeY/Aim41_N"/>
</dbReference>
<keyword evidence="2" id="KW-1185">Reference proteome</keyword>
<accession>N6WZB2</accession>
<dbReference type="EMBL" id="APLQ01000014">
    <property type="protein sequence ID" value="ENO14103.1"/>
    <property type="molecule type" value="Genomic_DNA"/>
</dbReference>
<dbReference type="Proteomes" id="UP000013165">
    <property type="component" value="Unassembled WGS sequence"/>
</dbReference>
<dbReference type="PANTHER" id="PTHR28055:SF1">
    <property type="entry name" value="ALTERED INHERITANCE OF MITOCHONDRIA PROTEIN 41, MITOCHONDRIAL"/>
    <property type="match status" value="1"/>
</dbReference>
<dbReference type="InterPro" id="IPR023168">
    <property type="entry name" value="GatB_Yqey_C_2"/>
</dbReference>
<reference evidence="1 2" key="1">
    <citation type="journal article" date="2013" name="Genome Announc.">
        <title>Genome Sequence of the Polycyclic Aromatic Hydrocarbon-Degrading Bacterium Strain Marinobacter nanhaiticus D15-8WT.</title>
        <authorList>
            <person name="Cui Z."/>
            <person name="Gao W."/>
            <person name="Li Q."/>
            <person name="Xu G."/>
            <person name="Zheng L."/>
        </authorList>
    </citation>
    <scope>NUCLEOTIDE SEQUENCE [LARGE SCALE GENOMIC DNA]</scope>
    <source>
        <strain evidence="1 2">D15-8W</strain>
    </source>
</reference>
<dbReference type="HOGENOM" id="CLU_079430_2_2_6"/>
<dbReference type="PATRIC" id="fig|626887.3.peg.4395"/>
<dbReference type="Pfam" id="PF09424">
    <property type="entry name" value="YqeY"/>
    <property type="match status" value="1"/>
</dbReference>
<organism evidence="1 2">
    <name type="scientific">Marinobacter nanhaiticus D15-8W</name>
    <dbReference type="NCBI Taxonomy" id="626887"/>
    <lineage>
        <taxon>Bacteria</taxon>
        <taxon>Pseudomonadati</taxon>
        <taxon>Pseudomonadota</taxon>
        <taxon>Gammaproteobacteria</taxon>
        <taxon>Pseudomonadales</taxon>
        <taxon>Marinobacteraceae</taxon>
        <taxon>Marinobacter</taxon>
    </lineage>
</organism>
<dbReference type="Gene3D" id="1.10.10.410">
    <property type="match status" value="1"/>
</dbReference>
<dbReference type="OrthoDB" id="9788127at2"/>
<sequence>MADKSLKEHISDSVKDAMRSKDKLRLGTLRMAQSAVRQIEIDERRDLGDDEVLAVLDKMLKQRRDAAAQYEDAGRDDLADKEKAEMVVIQEFMPAALTEDELDGLIRQAIEDANATDMQDMGSVMGKLKPQVQGRVDMGHVSQKVRTALSRQDEEIE</sequence>
<dbReference type="RefSeq" id="WP_004582323.1">
    <property type="nucleotide sequence ID" value="NZ_AP028878.1"/>
</dbReference>
<evidence type="ECO:0000313" key="1">
    <source>
        <dbReference type="EMBL" id="ENO14103.1"/>
    </source>
</evidence>
<evidence type="ECO:0000313" key="2">
    <source>
        <dbReference type="Proteomes" id="UP000013165"/>
    </source>
</evidence>
<comment type="caution">
    <text evidence="1">The sequence shown here is derived from an EMBL/GenBank/DDBJ whole genome shotgun (WGS) entry which is preliminary data.</text>
</comment>
<dbReference type="SUPFAM" id="SSF89095">
    <property type="entry name" value="GatB/YqeY motif"/>
    <property type="match status" value="1"/>
</dbReference>